<comment type="similarity">
    <text evidence="1 2">Belongs to the glycosyl hydrolase 35 family.</text>
</comment>
<accession>A0ABT0Y7P8</accession>
<feature type="region of interest" description="Disordered" evidence="3">
    <location>
        <begin position="1"/>
        <end position="26"/>
    </location>
</feature>
<dbReference type="PRINTS" id="PR00742">
    <property type="entry name" value="GLHYDRLASE35"/>
</dbReference>
<comment type="caution">
    <text evidence="5">The sequence shown here is derived from an EMBL/GenBank/DDBJ whole genome shotgun (WGS) entry which is preliminary data.</text>
</comment>
<evidence type="ECO:0000313" key="5">
    <source>
        <dbReference type="EMBL" id="MCM4082064.1"/>
    </source>
</evidence>
<protein>
    <submittedName>
        <fullName evidence="5">Beta-galactosidase</fullName>
    </submittedName>
</protein>
<organism evidence="5 6">
    <name type="scientific">Paractinoplanes hotanensis</name>
    <dbReference type="NCBI Taxonomy" id="2906497"/>
    <lineage>
        <taxon>Bacteria</taxon>
        <taxon>Bacillati</taxon>
        <taxon>Actinomycetota</taxon>
        <taxon>Actinomycetes</taxon>
        <taxon>Micromonosporales</taxon>
        <taxon>Micromonosporaceae</taxon>
        <taxon>Paractinoplanes</taxon>
    </lineage>
</organism>
<dbReference type="Pfam" id="PF01301">
    <property type="entry name" value="Glyco_hydro_35"/>
    <property type="match status" value="1"/>
</dbReference>
<dbReference type="Gene3D" id="3.20.20.80">
    <property type="entry name" value="Glycosidases"/>
    <property type="match status" value="1"/>
</dbReference>
<evidence type="ECO:0000256" key="2">
    <source>
        <dbReference type="RuleBase" id="RU003679"/>
    </source>
</evidence>
<sequence length="735" mass="80302">MLVVTHRPWSEPPRRPRMSNDEDVRPGTALTSRHLTLGGRPVIPVSGELHYSRVPRNRWAERLRQMRAGGVTVVASYVFWLHHVSLRGEPRFDGNLDVGAFLEEVRAAGLEMVLRIGPWCHGETRNGGFPDWVQRAPVAHRTDDPAYLALVEEWFGQLAGAIGEPELLGIQLENELYDQPGHLVTLKRLARAAGMSAPLWTATAWGGADLPENEVLPLYGGYGDGFWVDADAPWDPTFRDHYFFSHVWDDPGIGADVRRLHEARLGTPQPRTPSPLFPPATCELSGGMGTAYHRRPWPRALDVATIAHCKIGNGSAWQGYYMYAGGTNPPGTQESHATGYPNDMQRLGYDFHAPIGEAGLLGDSHAALRRQHIFLAAFGDRLAEMPSTLPSVRPHGVGDTETLRYALRSDGDSGFLFIAWHQPHFPLPTHRQAQFRIELDAVSLTLPPVDVPPGTLACWPVRLELGDVRLDWATASALTVLPGETPTLVLVASAGIEVRYSIDGVTAAATPGFEPVRLPGLDLLVLPASAADSVWVDSRRRLLLSDDELRWGADGRIEAVAVGTPSVRVYEAGRFVPLPLLPGGTGFSTPATFDQVCPPGATVPVSYGKFDGRQSAPGFEAFDELAAVYRIAVPPTSLDAFLRIDWAGDVGELRIDGRTATDRFWDGSTWTVNLRDAGWRPGAEVTLHLLPLAAGSTVSLPAEARERLLSVDGQLLDLNAVQLVTRRSFHERADS</sequence>
<dbReference type="RefSeq" id="WP_251801786.1">
    <property type="nucleotide sequence ID" value="NZ_JAMQOL010000046.1"/>
</dbReference>
<evidence type="ECO:0000313" key="6">
    <source>
        <dbReference type="Proteomes" id="UP001523216"/>
    </source>
</evidence>
<evidence type="ECO:0000256" key="1">
    <source>
        <dbReference type="ARBA" id="ARBA00009809"/>
    </source>
</evidence>
<dbReference type="InterPro" id="IPR001944">
    <property type="entry name" value="Glycoside_Hdrlase_35"/>
</dbReference>
<proteinExistence type="inferred from homology"/>
<keyword evidence="6" id="KW-1185">Reference proteome</keyword>
<dbReference type="PANTHER" id="PTHR23421">
    <property type="entry name" value="BETA-GALACTOSIDASE RELATED"/>
    <property type="match status" value="1"/>
</dbReference>
<feature type="compositionally biased region" description="Basic and acidic residues" evidence="3">
    <location>
        <begin position="8"/>
        <end position="25"/>
    </location>
</feature>
<name>A0ABT0Y7P8_9ACTN</name>
<dbReference type="Proteomes" id="UP001523216">
    <property type="component" value="Unassembled WGS sequence"/>
</dbReference>
<dbReference type="InterPro" id="IPR017853">
    <property type="entry name" value="GH"/>
</dbReference>
<evidence type="ECO:0000256" key="3">
    <source>
        <dbReference type="SAM" id="MobiDB-lite"/>
    </source>
</evidence>
<gene>
    <name evidence="5" type="ORF">LXN57_31315</name>
</gene>
<dbReference type="InterPro" id="IPR031330">
    <property type="entry name" value="Gly_Hdrlase_35_cat"/>
</dbReference>
<evidence type="ECO:0000259" key="4">
    <source>
        <dbReference type="Pfam" id="PF01301"/>
    </source>
</evidence>
<dbReference type="SUPFAM" id="SSF51445">
    <property type="entry name" value="(Trans)glycosidases"/>
    <property type="match status" value="1"/>
</dbReference>
<dbReference type="EMBL" id="JAMQOL010000046">
    <property type="protein sequence ID" value="MCM4082064.1"/>
    <property type="molecule type" value="Genomic_DNA"/>
</dbReference>
<reference evidence="5 6" key="1">
    <citation type="submission" date="2022-06" db="EMBL/GenBank/DDBJ databases">
        <title>Actinoplanes abujensis sp. nov., isolated from Nigerian arid soil.</title>
        <authorList>
            <person name="Ding P."/>
        </authorList>
    </citation>
    <scope>NUCLEOTIDE SEQUENCE [LARGE SCALE GENOMIC DNA]</scope>
    <source>
        <strain evidence="6">TRM88002</strain>
    </source>
</reference>
<feature type="domain" description="Glycoside hydrolase 35 catalytic" evidence="4">
    <location>
        <begin position="35"/>
        <end position="163"/>
    </location>
</feature>